<keyword evidence="2" id="KW-1185">Reference proteome</keyword>
<reference evidence="2" key="1">
    <citation type="submission" date="2020-06" db="EMBL/GenBank/DDBJ databases">
        <title>Draft genomic sequence of Geomonas sp. Red330.</title>
        <authorList>
            <person name="Itoh H."/>
            <person name="Zhenxing X."/>
            <person name="Ushijima N."/>
            <person name="Masuda Y."/>
            <person name="Shiratori Y."/>
            <person name="Senoo K."/>
        </authorList>
    </citation>
    <scope>NUCLEOTIDE SEQUENCE [LARGE SCALE GENOMIC DNA]</scope>
    <source>
        <strain evidence="2">Red330</strain>
    </source>
</reference>
<accession>A0A6V8MFN0</accession>
<dbReference type="RefSeq" id="WP_183353644.1">
    <property type="nucleotide sequence ID" value="NZ_BLXX01000002.1"/>
</dbReference>
<dbReference type="Gene3D" id="1.25.10.10">
    <property type="entry name" value="Leucine-rich Repeat Variant"/>
    <property type="match status" value="1"/>
</dbReference>
<proteinExistence type="predicted"/>
<protein>
    <recommendedName>
        <fullName evidence="3">HEAT repeat domain-containing protein</fullName>
    </recommendedName>
</protein>
<dbReference type="InterPro" id="IPR011989">
    <property type="entry name" value="ARM-like"/>
</dbReference>
<name>A0A6V8MFN0_9BACT</name>
<organism evidence="1 2">
    <name type="scientific">Geomonas silvestris</name>
    <dbReference type="NCBI Taxonomy" id="2740184"/>
    <lineage>
        <taxon>Bacteria</taxon>
        <taxon>Pseudomonadati</taxon>
        <taxon>Thermodesulfobacteriota</taxon>
        <taxon>Desulfuromonadia</taxon>
        <taxon>Geobacterales</taxon>
        <taxon>Geobacteraceae</taxon>
        <taxon>Geomonas</taxon>
    </lineage>
</organism>
<dbReference type="SUPFAM" id="SSF48371">
    <property type="entry name" value="ARM repeat"/>
    <property type="match status" value="1"/>
</dbReference>
<gene>
    <name evidence="1" type="ORF">GMST_11230</name>
</gene>
<evidence type="ECO:0000313" key="2">
    <source>
        <dbReference type="Proteomes" id="UP000556026"/>
    </source>
</evidence>
<dbReference type="EMBL" id="BLXX01000002">
    <property type="protein sequence ID" value="GFO58798.1"/>
    <property type="molecule type" value="Genomic_DNA"/>
</dbReference>
<evidence type="ECO:0000313" key="1">
    <source>
        <dbReference type="EMBL" id="GFO58798.1"/>
    </source>
</evidence>
<dbReference type="Proteomes" id="UP000556026">
    <property type="component" value="Unassembled WGS sequence"/>
</dbReference>
<comment type="caution">
    <text evidence="1">The sequence shown here is derived from an EMBL/GenBank/DDBJ whole genome shotgun (WGS) entry which is preliminary data.</text>
</comment>
<dbReference type="Pfam" id="PF13646">
    <property type="entry name" value="HEAT_2"/>
    <property type="match status" value="1"/>
</dbReference>
<dbReference type="AlphaFoldDB" id="A0A6V8MFN0"/>
<sequence length="505" mass="56101">MQRSAEIDTSLRERRDILALIGRVRKEGLSIHEMEEIGRTFQKAGRRALRPLVRELWRENSGDLISKYAYILDFFEADSWLGQLIQIALKRSDLGADGKAALQIILEGYGVDLSAPVFQKVFGGGAAGSALQRVSQGALQLGEDGIVTFLDEFLACPAEIQLVVIRELAEGGDPRAARMLEAMLWHEDRSIVLAALAALGRLRDPSAAEVLSLYLREGSPEFIPAARRALRRLNFLGVANPPPPPLLPFHAGYATPPDGDGYRSLMIARCVGEGRLAALYLQVHERRGLLAAWGSGSLTEEQFDCELEAFGAQDDLHRVTPEHVIDLLRDALHHSSDLCYLPADYYLRRSMFAGVELTPLPYRPAFPAQPRLSYRQGEDIAHALFADPFFAGWFIEGERVCAYAEELRQGGDHDEILSRFCAELITPDLEVIRERLLVSADLMSRLGRERRFVSGVVALAQSLEDYRLPHHLHPFLRGFALESMEIAGQSLDPEDADSPKAAERG</sequence>
<evidence type="ECO:0008006" key="3">
    <source>
        <dbReference type="Google" id="ProtNLM"/>
    </source>
</evidence>
<dbReference type="InterPro" id="IPR016024">
    <property type="entry name" value="ARM-type_fold"/>
</dbReference>